<evidence type="ECO:0000259" key="2">
    <source>
        <dbReference type="Pfam" id="PF13581"/>
    </source>
</evidence>
<name>A0A238YZB4_9BACT</name>
<keyword evidence="4" id="KW-1185">Reference proteome</keyword>
<dbReference type="InterPro" id="IPR003594">
    <property type="entry name" value="HATPase_dom"/>
</dbReference>
<feature type="domain" description="Histidine kinase/HSP90-like ATPase" evidence="2">
    <location>
        <begin position="6"/>
        <end position="157"/>
    </location>
</feature>
<dbReference type="InterPro" id="IPR050267">
    <property type="entry name" value="Anti-sigma-factor_SerPK"/>
</dbReference>
<protein>
    <submittedName>
        <fullName evidence="3">Anti-sigma regulatory factor (Ser/Thr protein kinase)</fullName>
    </submittedName>
</protein>
<dbReference type="Proteomes" id="UP000198324">
    <property type="component" value="Unassembled WGS sequence"/>
</dbReference>
<dbReference type="Pfam" id="PF13581">
    <property type="entry name" value="HATPase_c_2"/>
    <property type="match status" value="1"/>
</dbReference>
<keyword evidence="3" id="KW-0808">Transferase</keyword>
<reference evidence="3 4" key="1">
    <citation type="submission" date="2017-06" db="EMBL/GenBank/DDBJ databases">
        <authorList>
            <person name="Kim H.J."/>
            <person name="Triplett B.A."/>
        </authorList>
    </citation>
    <scope>NUCLEOTIDE SEQUENCE [LARGE SCALE GENOMIC DNA]</scope>
    <source>
        <strain evidence="3 4">DSM 13116</strain>
    </source>
</reference>
<proteinExistence type="predicted"/>
<dbReference type="PANTHER" id="PTHR35526">
    <property type="entry name" value="ANTI-SIGMA-F FACTOR RSBW-RELATED"/>
    <property type="match status" value="1"/>
</dbReference>
<evidence type="ECO:0000256" key="1">
    <source>
        <dbReference type="ARBA" id="ARBA00022527"/>
    </source>
</evidence>
<accession>A0A238YZB4</accession>
<dbReference type="EMBL" id="FZOC01000002">
    <property type="protein sequence ID" value="SNR75889.1"/>
    <property type="molecule type" value="Genomic_DNA"/>
</dbReference>
<dbReference type="GO" id="GO:0004674">
    <property type="term" value="F:protein serine/threonine kinase activity"/>
    <property type="evidence" value="ECO:0007669"/>
    <property type="project" value="UniProtKB-KW"/>
</dbReference>
<evidence type="ECO:0000313" key="3">
    <source>
        <dbReference type="EMBL" id="SNR75889.1"/>
    </source>
</evidence>
<sequence>MRRLRLPAQEESLPIFRQLALDEATRAGLDPAAMQRVELVLEEALVNVIRHAYTPDAPEPLAELACGVDEGGVFRLRLTDWGAPFDPVASAGAGPGASFPGAEAGQPGEHDLHAQLESNLGADLEHRLPGGMGLFLILTMSHPAYARQGDANVLTLSFPPESGGSKA</sequence>
<dbReference type="InterPro" id="IPR036890">
    <property type="entry name" value="HATPase_C_sf"/>
</dbReference>
<gene>
    <name evidence="3" type="ORF">SAMN04488503_1080</name>
</gene>
<keyword evidence="3" id="KW-0418">Kinase</keyword>
<organism evidence="3 4">
    <name type="scientific">Humidesulfovibrio mexicanus</name>
    <dbReference type="NCBI Taxonomy" id="147047"/>
    <lineage>
        <taxon>Bacteria</taxon>
        <taxon>Pseudomonadati</taxon>
        <taxon>Thermodesulfobacteriota</taxon>
        <taxon>Desulfovibrionia</taxon>
        <taxon>Desulfovibrionales</taxon>
        <taxon>Desulfovibrionaceae</taxon>
        <taxon>Humidesulfovibrio</taxon>
    </lineage>
</organism>
<dbReference type="CDD" id="cd16936">
    <property type="entry name" value="HATPase_RsbW-like"/>
    <property type="match status" value="1"/>
</dbReference>
<dbReference type="PANTHER" id="PTHR35526:SF3">
    <property type="entry name" value="ANTI-SIGMA-F FACTOR RSBW"/>
    <property type="match status" value="1"/>
</dbReference>
<evidence type="ECO:0000313" key="4">
    <source>
        <dbReference type="Proteomes" id="UP000198324"/>
    </source>
</evidence>
<dbReference type="AlphaFoldDB" id="A0A238YZB4"/>
<keyword evidence="1" id="KW-0723">Serine/threonine-protein kinase</keyword>
<dbReference type="RefSeq" id="WP_179216890.1">
    <property type="nucleotide sequence ID" value="NZ_FZOC01000002.1"/>
</dbReference>
<dbReference type="Gene3D" id="3.30.565.10">
    <property type="entry name" value="Histidine kinase-like ATPase, C-terminal domain"/>
    <property type="match status" value="1"/>
</dbReference>